<dbReference type="AlphaFoldDB" id="A0A6C0BBK4"/>
<reference evidence="2" key="1">
    <citation type="journal article" date="2020" name="Nature">
        <title>Giant virus diversity and host interactions through global metagenomics.</title>
        <authorList>
            <person name="Schulz F."/>
            <person name="Roux S."/>
            <person name="Paez-Espino D."/>
            <person name="Jungbluth S."/>
            <person name="Walsh D.A."/>
            <person name="Denef V.J."/>
            <person name="McMahon K.D."/>
            <person name="Konstantinidis K.T."/>
            <person name="Eloe-Fadrosh E.A."/>
            <person name="Kyrpides N.C."/>
            <person name="Woyke T."/>
        </authorList>
    </citation>
    <scope>NUCLEOTIDE SEQUENCE</scope>
    <source>
        <strain evidence="2">GVMAG-M-3300010160-26</strain>
    </source>
</reference>
<name>A0A6C0BBK4_9ZZZZ</name>
<feature type="transmembrane region" description="Helical" evidence="1">
    <location>
        <begin position="7"/>
        <end position="25"/>
    </location>
</feature>
<organism evidence="2">
    <name type="scientific">viral metagenome</name>
    <dbReference type="NCBI Taxonomy" id="1070528"/>
    <lineage>
        <taxon>unclassified sequences</taxon>
        <taxon>metagenomes</taxon>
        <taxon>organismal metagenomes</taxon>
    </lineage>
</organism>
<sequence length="42" mass="5147">MLNKFELIEILTISVLLFFILIHYINTDYQIQFINNFINKKK</sequence>
<keyword evidence="1" id="KW-0812">Transmembrane</keyword>
<accession>A0A6C0BBK4</accession>
<keyword evidence="1" id="KW-0472">Membrane</keyword>
<protein>
    <submittedName>
        <fullName evidence="2">Uncharacterized protein</fullName>
    </submittedName>
</protein>
<dbReference type="EMBL" id="MN739115">
    <property type="protein sequence ID" value="QHS89645.1"/>
    <property type="molecule type" value="Genomic_DNA"/>
</dbReference>
<evidence type="ECO:0000256" key="1">
    <source>
        <dbReference type="SAM" id="Phobius"/>
    </source>
</evidence>
<proteinExistence type="predicted"/>
<evidence type="ECO:0000313" key="2">
    <source>
        <dbReference type="EMBL" id="QHS89645.1"/>
    </source>
</evidence>
<keyword evidence="1" id="KW-1133">Transmembrane helix</keyword>